<dbReference type="EMBL" id="CP016282">
    <property type="protein sequence ID" value="ANP71459.1"/>
    <property type="molecule type" value="Genomic_DNA"/>
</dbReference>
<keyword evidence="3 5" id="KW-0808">Transferase</keyword>
<dbReference type="SUPFAM" id="SSF53756">
    <property type="entry name" value="UDP-Glycosyltransferase/glycogen phosphorylase"/>
    <property type="match status" value="1"/>
</dbReference>
<dbReference type="InterPro" id="IPR028098">
    <property type="entry name" value="Glyco_trans_4-like_N"/>
</dbReference>
<dbReference type="GO" id="GO:0016758">
    <property type="term" value="F:hexosyltransferase activity"/>
    <property type="evidence" value="ECO:0007669"/>
    <property type="project" value="TreeGrafter"/>
</dbReference>
<dbReference type="Pfam" id="PF13579">
    <property type="entry name" value="Glyco_trans_4_4"/>
    <property type="match status" value="1"/>
</dbReference>
<evidence type="ECO:0000259" key="4">
    <source>
        <dbReference type="Pfam" id="PF13579"/>
    </source>
</evidence>
<dbReference type="PANTHER" id="PTHR45947">
    <property type="entry name" value="SULFOQUINOVOSYL TRANSFERASE SQD2"/>
    <property type="match status" value="1"/>
</dbReference>
<accession>A0A1B1BFU9</accession>
<dbReference type="PANTHER" id="PTHR45947:SF3">
    <property type="entry name" value="SULFOQUINOVOSYL TRANSFERASE SQD2"/>
    <property type="match status" value="1"/>
</dbReference>
<dbReference type="PATRIC" id="fig|670052.7.peg.513"/>
<keyword evidence="6" id="KW-1185">Reference proteome</keyword>
<name>A0A1B1BFU9_9MICO</name>
<dbReference type="Proteomes" id="UP000092582">
    <property type="component" value="Chromosome 1"/>
</dbReference>
<dbReference type="InterPro" id="IPR050194">
    <property type="entry name" value="Glycosyltransferase_grp1"/>
</dbReference>
<evidence type="ECO:0000256" key="3">
    <source>
        <dbReference type="ARBA" id="ARBA00022679"/>
    </source>
</evidence>
<feature type="domain" description="Glycosyltransferase subfamily 4-like N-terminal" evidence="4">
    <location>
        <begin position="13"/>
        <end position="197"/>
    </location>
</feature>
<dbReference type="GO" id="GO:1901137">
    <property type="term" value="P:carbohydrate derivative biosynthetic process"/>
    <property type="evidence" value="ECO:0007669"/>
    <property type="project" value="UniProtKB-ARBA"/>
</dbReference>
<sequence>MLVIGLNFAPEVTGISPYTSSLVGGLAQHGMTVRALTAHPHYPEWKIHDGYGRWTSSEVINAVPVTRLRHYVPANPGGVNRLVSELSFGVRVFFARWGSPDVIVMVSPALFSTAVAMVRARLSPKRPLVNVWVQDIYSLGITETGMGDGPVAKLITWIEKVTLKAAAGVVVIHDRFGQHLSRNLGVRPERIEVVRNWTHLDATGATDVAETRARYGWSDIETVVLHAGNMGVKQGLENVVDAARLADEQGSPVRFVLLGNGSQREELQALGAGVSRLQFVGSLDDTDFQDALASADVLLVNEKPGVSEMAVPSKLTSYFNAARPVIGATDPEGLTASEIDAASAGRIVLAGDPQALLDSALVLGGDPELARSLGENGFRYRLEVLSERAAIDKFASWLRALAKPARRR</sequence>
<evidence type="ECO:0000313" key="6">
    <source>
        <dbReference type="Proteomes" id="UP000092582"/>
    </source>
</evidence>
<evidence type="ECO:0000256" key="1">
    <source>
        <dbReference type="ARBA" id="ARBA00021292"/>
    </source>
</evidence>
<gene>
    <name evidence="5" type="ORF">PA27867_0488</name>
</gene>
<proteinExistence type="predicted"/>
<protein>
    <recommendedName>
        <fullName evidence="1">D-inositol 3-phosphate glycosyltransferase</fullName>
    </recommendedName>
</protein>
<organism evidence="5 6">
    <name type="scientific">Cryobacterium arcticum</name>
    <dbReference type="NCBI Taxonomy" id="670052"/>
    <lineage>
        <taxon>Bacteria</taxon>
        <taxon>Bacillati</taxon>
        <taxon>Actinomycetota</taxon>
        <taxon>Actinomycetes</taxon>
        <taxon>Micrococcales</taxon>
        <taxon>Microbacteriaceae</taxon>
        <taxon>Cryobacterium</taxon>
    </lineage>
</organism>
<keyword evidence="2" id="KW-0328">Glycosyltransferase</keyword>
<dbReference type="Gene3D" id="3.40.50.2000">
    <property type="entry name" value="Glycogen Phosphorylase B"/>
    <property type="match status" value="2"/>
</dbReference>
<dbReference type="Pfam" id="PF13692">
    <property type="entry name" value="Glyco_trans_1_4"/>
    <property type="match status" value="1"/>
</dbReference>
<reference evidence="5 6" key="1">
    <citation type="submission" date="2016-06" db="EMBL/GenBank/DDBJ databases">
        <title>Genome sequencing of Cryobacterium arcticum PAMC 27867.</title>
        <authorList>
            <person name="Lee J."/>
            <person name="Kim O.-S."/>
        </authorList>
    </citation>
    <scope>NUCLEOTIDE SEQUENCE [LARGE SCALE GENOMIC DNA]</scope>
    <source>
        <strain evidence="5 6">PAMC 27867</strain>
    </source>
</reference>
<dbReference type="AlphaFoldDB" id="A0A1B1BFU9"/>
<evidence type="ECO:0000256" key="2">
    <source>
        <dbReference type="ARBA" id="ARBA00022676"/>
    </source>
</evidence>
<evidence type="ECO:0000313" key="5">
    <source>
        <dbReference type="EMBL" id="ANP71459.1"/>
    </source>
</evidence>
<dbReference type="STRING" id="670052.PA27867_0488"/>
<dbReference type="CDD" id="cd03794">
    <property type="entry name" value="GT4_WbuB-like"/>
    <property type="match status" value="1"/>
</dbReference>
<dbReference type="KEGG" id="cart:PA27867_0488"/>